<protein>
    <recommendedName>
        <fullName evidence="10">MATE efflux family protein</fullName>
    </recommendedName>
</protein>
<evidence type="ECO:0000256" key="6">
    <source>
        <dbReference type="SAM" id="MobiDB-lite"/>
    </source>
</evidence>
<keyword evidence="4 7" id="KW-1133">Transmembrane helix</keyword>
<feature type="transmembrane region" description="Helical" evidence="7">
    <location>
        <begin position="476"/>
        <end position="498"/>
    </location>
</feature>
<evidence type="ECO:0000256" key="1">
    <source>
        <dbReference type="ARBA" id="ARBA00004141"/>
    </source>
</evidence>
<accession>A0A9P5VDZ0</accession>
<feature type="transmembrane region" description="Helical" evidence="7">
    <location>
        <begin position="358"/>
        <end position="376"/>
    </location>
</feature>
<dbReference type="GO" id="GO:0042910">
    <property type="term" value="F:xenobiotic transmembrane transporter activity"/>
    <property type="evidence" value="ECO:0007669"/>
    <property type="project" value="InterPro"/>
</dbReference>
<keyword evidence="3 7" id="KW-0812">Transmembrane</keyword>
<proteinExistence type="inferred from homology"/>
<comment type="caution">
    <text evidence="8">The sequence shown here is derived from an EMBL/GenBank/DDBJ whole genome shotgun (WGS) entry which is preliminary data.</text>
</comment>
<feature type="compositionally biased region" description="Polar residues" evidence="6">
    <location>
        <begin position="23"/>
        <end position="32"/>
    </location>
</feature>
<dbReference type="GO" id="GO:1990961">
    <property type="term" value="P:xenobiotic detoxification by transmembrane export across the plasma membrane"/>
    <property type="evidence" value="ECO:0007669"/>
    <property type="project" value="InterPro"/>
</dbReference>
<organism evidence="8 9">
    <name type="scientific">Linnemannia schmuckeri</name>
    <dbReference type="NCBI Taxonomy" id="64567"/>
    <lineage>
        <taxon>Eukaryota</taxon>
        <taxon>Fungi</taxon>
        <taxon>Fungi incertae sedis</taxon>
        <taxon>Mucoromycota</taxon>
        <taxon>Mortierellomycotina</taxon>
        <taxon>Mortierellomycetes</taxon>
        <taxon>Mortierellales</taxon>
        <taxon>Mortierellaceae</taxon>
        <taxon>Linnemannia</taxon>
    </lineage>
</organism>
<keyword evidence="9" id="KW-1185">Reference proteome</keyword>
<comment type="similarity">
    <text evidence="2">Belongs to the multi antimicrobial extrusion (MATE) (TC 2.A.66.1) family.</text>
</comment>
<evidence type="ECO:0000313" key="9">
    <source>
        <dbReference type="Proteomes" id="UP000748756"/>
    </source>
</evidence>
<dbReference type="OrthoDB" id="2126698at2759"/>
<evidence type="ECO:0000256" key="3">
    <source>
        <dbReference type="ARBA" id="ARBA00022692"/>
    </source>
</evidence>
<dbReference type="InterPro" id="IPR002528">
    <property type="entry name" value="MATE_fam"/>
</dbReference>
<feature type="transmembrane region" description="Helical" evidence="7">
    <location>
        <begin position="510"/>
        <end position="531"/>
    </location>
</feature>
<dbReference type="Proteomes" id="UP000748756">
    <property type="component" value="Unassembled WGS sequence"/>
</dbReference>
<feature type="transmembrane region" description="Helical" evidence="7">
    <location>
        <begin position="311"/>
        <end position="337"/>
    </location>
</feature>
<comment type="subcellular location">
    <subcellularLocation>
        <location evidence="1">Membrane</location>
        <topology evidence="1">Multi-pass membrane protein</topology>
    </subcellularLocation>
</comment>
<feature type="transmembrane region" description="Helical" evidence="7">
    <location>
        <begin position="217"/>
        <end position="234"/>
    </location>
</feature>
<dbReference type="PANTHER" id="PTHR11206">
    <property type="entry name" value="MULTIDRUG RESISTANCE PROTEIN"/>
    <property type="match status" value="1"/>
</dbReference>
<evidence type="ECO:0000313" key="8">
    <source>
        <dbReference type="EMBL" id="KAF9154293.1"/>
    </source>
</evidence>
<reference evidence="8" key="1">
    <citation type="journal article" date="2020" name="Fungal Divers.">
        <title>Resolving the Mortierellaceae phylogeny through synthesis of multi-gene phylogenetics and phylogenomics.</title>
        <authorList>
            <person name="Vandepol N."/>
            <person name="Liber J."/>
            <person name="Desiro A."/>
            <person name="Na H."/>
            <person name="Kennedy M."/>
            <person name="Barry K."/>
            <person name="Grigoriev I.V."/>
            <person name="Miller A.N."/>
            <person name="O'Donnell K."/>
            <person name="Stajich J.E."/>
            <person name="Bonito G."/>
        </authorList>
    </citation>
    <scope>NUCLEOTIDE SEQUENCE</scope>
    <source>
        <strain evidence="8">NRRL 6426</strain>
    </source>
</reference>
<name>A0A9P5VDZ0_9FUNG</name>
<evidence type="ECO:0000256" key="5">
    <source>
        <dbReference type="ARBA" id="ARBA00023136"/>
    </source>
</evidence>
<feature type="transmembrane region" description="Helical" evidence="7">
    <location>
        <begin position="396"/>
        <end position="416"/>
    </location>
</feature>
<evidence type="ECO:0008006" key="10">
    <source>
        <dbReference type="Google" id="ProtNLM"/>
    </source>
</evidence>
<dbReference type="AlphaFoldDB" id="A0A9P5VDZ0"/>
<evidence type="ECO:0000256" key="7">
    <source>
        <dbReference type="SAM" id="Phobius"/>
    </source>
</evidence>
<feature type="region of interest" description="Disordered" evidence="6">
    <location>
        <begin position="1"/>
        <end position="77"/>
    </location>
</feature>
<dbReference type="CDD" id="cd13132">
    <property type="entry name" value="MATE_eukaryotic"/>
    <property type="match status" value="1"/>
</dbReference>
<dbReference type="Pfam" id="PF01554">
    <property type="entry name" value="MatE"/>
    <property type="match status" value="2"/>
</dbReference>
<sequence>MSSFPKHSFEQAYDHAFPPSPVQPTTLSTISERSPLISKAPAAGGTSSSYGNSSSSNTLQPGDSYTSNDSSTSYVTANSNSLTETDALLEHGLTNGNGDYPYSQQQHGRHGDSVLIRSNSAFIPARELTVQEFKVLLKYSGPVVLTYVLQNSLQMASLISLGHLGSIELAASSLASMFAAVSCWSVSLGTATALDTLCSQSFTSHHPHMLGIHLQRAILVLMLLFIPIAGIWLSSEQIFSLLGQEPELSRHAALFLKGLMPGAPAFLIFECVKKYLQAQGNMHASTYVLLIAAPLNVVLNYTLVWNKYVGLGYIGAPIATSISYWNMLILLLLYIRFVDGKQGWGGWSRDALTGWRTFLKLAIPGVMMVCTEWWAFEVVSLAASYLGTVSLAAQSVVVQTSSLLYTIPFGISIAASNRVGNLIGKGDHRSAKIASRVSLALAIIFGMSNSAMLLLLKDRWGRLFSDDVDVVKTVAMVLPLVALFQISDGIAGVAGGVLRGVGLQHLGAYLNLIAYYIVALPVGYVLTFKLGYGLKGLWSSMCIALWTVSAGEFWVIVKTNWPNEVQRCKARIDLLAKRRASLQAEIDAEFPEVGYSHSA</sequence>
<dbReference type="InterPro" id="IPR045069">
    <property type="entry name" value="MATE_euk"/>
</dbReference>
<gene>
    <name evidence="8" type="ORF">BG015_001334</name>
</gene>
<dbReference type="NCBIfam" id="TIGR00797">
    <property type="entry name" value="matE"/>
    <property type="match status" value="1"/>
</dbReference>
<evidence type="ECO:0000256" key="4">
    <source>
        <dbReference type="ARBA" id="ARBA00022989"/>
    </source>
</evidence>
<dbReference type="GO" id="GO:0015297">
    <property type="term" value="F:antiporter activity"/>
    <property type="evidence" value="ECO:0007669"/>
    <property type="project" value="InterPro"/>
</dbReference>
<dbReference type="EMBL" id="JAAAUQ010000124">
    <property type="protein sequence ID" value="KAF9154293.1"/>
    <property type="molecule type" value="Genomic_DNA"/>
</dbReference>
<feature type="transmembrane region" description="Helical" evidence="7">
    <location>
        <begin position="537"/>
        <end position="557"/>
    </location>
</feature>
<evidence type="ECO:0000256" key="2">
    <source>
        <dbReference type="ARBA" id="ARBA00010199"/>
    </source>
</evidence>
<keyword evidence="5 7" id="KW-0472">Membrane</keyword>
<feature type="transmembrane region" description="Helical" evidence="7">
    <location>
        <begin position="284"/>
        <end position="305"/>
    </location>
</feature>
<feature type="transmembrane region" description="Helical" evidence="7">
    <location>
        <begin position="437"/>
        <end position="456"/>
    </location>
</feature>
<feature type="compositionally biased region" description="Low complexity" evidence="6">
    <location>
        <begin position="44"/>
        <end position="74"/>
    </location>
</feature>
<dbReference type="GO" id="GO:0016020">
    <property type="term" value="C:membrane"/>
    <property type="evidence" value="ECO:0007669"/>
    <property type="project" value="UniProtKB-SubCell"/>
</dbReference>